<dbReference type="GO" id="GO:0042254">
    <property type="term" value="P:ribosome biogenesis"/>
    <property type="evidence" value="ECO:0007669"/>
    <property type="project" value="UniProtKB-UniRule"/>
</dbReference>
<evidence type="ECO:0000256" key="2">
    <source>
        <dbReference type="ARBA" id="ARBA00023134"/>
    </source>
</evidence>
<evidence type="ECO:0000259" key="5">
    <source>
        <dbReference type="PROSITE" id="PS51883"/>
    </source>
</evidence>
<dbReference type="Gene3D" id="3.40.50.300">
    <property type="entry name" value="P-loop containing nucleotide triphosphate hydrolases"/>
    <property type="match status" value="1"/>
</dbReference>
<dbReference type="PROSITE" id="PS51710">
    <property type="entry name" value="G_OBG"/>
    <property type="match status" value="1"/>
</dbReference>
<evidence type="ECO:0000259" key="4">
    <source>
        <dbReference type="PROSITE" id="PS51710"/>
    </source>
</evidence>
<dbReference type="InterPro" id="IPR031167">
    <property type="entry name" value="G_OBG"/>
</dbReference>
<dbReference type="OrthoDB" id="347018at2759"/>
<feature type="region of interest" description="Disordered" evidence="3">
    <location>
        <begin position="591"/>
        <end position="610"/>
    </location>
</feature>
<dbReference type="InterPro" id="IPR045086">
    <property type="entry name" value="OBG_GTPase"/>
</dbReference>
<feature type="domain" description="OBG-type G" evidence="4">
    <location>
        <begin position="424"/>
        <end position="628"/>
    </location>
</feature>
<keyword evidence="2" id="KW-0342">GTP-binding</keyword>
<protein>
    <submittedName>
        <fullName evidence="6">Gtp-binding protein obg</fullName>
    </submittedName>
</protein>
<feature type="domain" description="Obg" evidence="5">
    <location>
        <begin position="252"/>
        <end position="423"/>
    </location>
</feature>
<dbReference type="GO" id="GO:0005739">
    <property type="term" value="C:mitochondrion"/>
    <property type="evidence" value="ECO:0007669"/>
    <property type="project" value="TreeGrafter"/>
</dbReference>
<keyword evidence="1" id="KW-0547">Nucleotide-binding</keyword>
<feature type="compositionally biased region" description="Basic residues" evidence="3">
    <location>
        <begin position="239"/>
        <end position="248"/>
    </location>
</feature>
<evidence type="ECO:0000313" key="6">
    <source>
        <dbReference type="EMBL" id="EWM21863.1"/>
    </source>
</evidence>
<reference evidence="6 7" key="1">
    <citation type="journal article" date="2014" name="Mol. Plant">
        <title>Chromosome Scale Genome Assembly and Transcriptome Profiling of Nannochloropsis gaditana in Nitrogen Depletion.</title>
        <authorList>
            <person name="Corteggiani Carpinelli E."/>
            <person name="Telatin A."/>
            <person name="Vitulo N."/>
            <person name="Forcato C."/>
            <person name="D'Angelo M."/>
            <person name="Schiavon R."/>
            <person name="Vezzi A."/>
            <person name="Giacometti G.M."/>
            <person name="Morosinotto T."/>
            <person name="Valle G."/>
        </authorList>
    </citation>
    <scope>NUCLEOTIDE SEQUENCE [LARGE SCALE GENOMIC DNA]</scope>
    <source>
        <strain evidence="6 7">B-31</strain>
    </source>
</reference>
<feature type="region of interest" description="Disordered" evidence="3">
    <location>
        <begin position="385"/>
        <end position="409"/>
    </location>
</feature>
<dbReference type="Gene3D" id="2.70.210.12">
    <property type="entry name" value="GTP1/OBG domain"/>
    <property type="match status" value="1"/>
</dbReference>
<dbReference type="InterPro" id="IPR006169">
    <property type="entry name" value="GTP1_OBG_dom"/>
</dbReference>
<dbReference type="PANTHER" id="PTHR11702">
    <property type="entry name" value="DEVELOPMENTALLY REGULATED GTP-BINDING PROTEIN-RELATED"/>
    <property type="match status" value="1"/>
</dbReference>
<organism evidence="6 7">
    <name type="scientific">Nannochloropsis gaditana</name>
    <dbReference type="NCBI Taxonomy" id="72520"/>
    <lineage>
        <taxon>Eukaryota</taxon>
        <taxon>Sar</taxon>
        <taxon>Stramenopiles</taxon>
        <taxon>Ochrophyta</taxon>
        <taxon>Eustigmatophyceae</taxon>
        <taxon>Eustigmatales</taxon>
        <taxon>Monodopsidaceae</taxon>
        <taxon>Nannochloropsis</taxon>
    </lineage>
</organism>
<dbReference type="PROSITE" id="PS51883">
    <property type="entry name" value="OBG"/>
    <property type="match status" value="1"/>
</dbReference>
<dbReference type="GO" id="GO:0003924">
    <property type="term" value="F:GTPase activity"/>
    <property type="evidence" value="ECO:0007669"/>
    <property type="project" value="InterPro"/>
</dbReference>
<dbReference type="AlphaFoldDB" id="W7TE87"/>
<dbReference type="InterPro" id="IPR006073">
    <property type="entry name" value="GTP-bd"/>
</dbReference>
<dbReference type="CDD" id="cd01898">
    <property type="entry name" value="Obg"/>
    <property type="match status" value="1"/>
</dbReference>
<dbReference type="EMBL" id="AZIL01002354">
    <property type="protein sequence ID" value="EWM21863.1"/>
    <property type="molecule type" value="Genomic_DNA"/>
</dbReference>
<feature type="region of interest" description="Disordered" evidence="3">
    <location>
        <begin position="228"/>
        <end position="248"/>
    </location>
</feature>
<dbReference type="Proteomes" id="UP000019335">
    <property type="component" value="Unassembled WGS sequence"/>
</dbReference>
<gene>
    <name evidence="6" type="ORF">Naga_100169g10</name>
</gene>
<evidence type="ECO:0000256" key="1">
    <source>
        <dbReference type="ARBA" id="ARBA00022741"/>
    </source>
</evidence>
<feature type="region of interest" description="Disordered" evidence="3">
    <location>
        <begin position="80"/>
        <end position="106"/>
    </location>
</feature>
<dbReference type="GO" id="GO:0005525">
    <property type="term" value="F:GTP binding"/>
    <property type="evidence" value="ECO:0007669"/>
    <property type="project" value="UniProtKB-KW"/>
</dbReference>
<dbReference type="PANTHER" id="PTHR11702:SF31">
    <property type="entry name" value="MITOCHONDRIAL RIBOSOME-ASSOCIATED GTPASE 2"/>
    <property type="match status" value="1"/>
</dbReference>
<proteinExistence type="predicted"/>
<evidence type="ECO:0000313" key="7">
    <source>
        <dbReference type="Proteomes" id="UP000019335"/>
    </source>
</evidence>
<sequence>MQMNGKDDKMVIKVLWILSMPRPGRRCLSSIALSFKGVEARYDRRSAIASCVPAGKSNIFGCGRLTGDMEQMTRQYATVKNNSGKSGRRKTRPLEKLAPSGNKKPAGQDMLVYEEEDTEDWSSFLEEYDALEAEDGMRVASDASASQVSEDAKIVEEYRLEEDADGNLQVMPTKREGLKSKIKSAHNLLQKARQAGAMTEDDWFEFLRRTGMDRSEENDFQSAFFEDVGEGEPSIKHPPPLRKGRHMRKAPPKFVDRIGVAVTGGKGGKGCISFEKMANARGGAVKRPSGGHGGQGGDVIFVADPRVQSLGMDRHHFHGKAGGSGDSNKKHGARGAHAVVRVPCGTVVKEVLRSGRGGGYERVQVCDLDQPLSYYRAATGGRPGLGNSVQAGRARNSASASGNFRSPGHQGEERFYELELKTIADVGLVGYPNAGKSTLLGGLSRARPAAAAYAFTTLHPTVGRVEYTDAASVTVADLPGLIEGAHANKGLGHEFLRHIERTKVLVYVLDGVGREGGAGVDDGSVVEEAPVTVFRKLKKELELYCPGLSRRPSLVWLNKADLNAEWVSEAKAAVMADMSGDDATADRPQAWGESTMGQRGRVPNVLSGSARTGEGIGELAHELRRVVDRVAQEDEKAQGYGGGGGHGGGEGGKLWARETGGSDHALPHRQGGIEGVGGRNTTKSEGSFVTADVDSAADDKTISLAEAYAKALELTQRFNVEWMNAVQCANQNIHRAQCYSAALTVTYRQDYWLAHGMRMMKAGEQTRSES</sequence>
<feature type="region of interest" description="Disordered" evidence="3">
    <location>
        <begin position="635"/>
        <end position="684"/>
    </location>
</feature>
<dbReference type="PRINTS" id="PR00326">
    <property type="entry name" value="GTP1OBG"/>
</dbReference>
<dbReference type="Pfam" id="PF01926">
    <property type="entry name" value="MMR_HSR1"/>
    <property type="match status" value="1"/>
</dbReference>
<comment type="caution">
    <text evidence="6">The sequence shown here is derived from an EMBL/GenBank/DDBJ whole genome shotgun (WGS) entry which is preliminary data.</text>
</comment>
<dbReference type="InterPro" id="IPR027417">
    <property type="entry name" value="P-loop_NTPase"/>
</dbReference>
<accession>W7TE87</accession>
<dbReference type="InterPro" id="IPR036726">
    <property type="entry name" value="GTP1_OBG_dom_sf"/>
</dbReference>
<feature type="compositionally biased region" description="Gly residues" evidence="3">
    <location>
        <begin position="639"/>
        <end position="652"/>
    </location>
</feature>
<keyword evidence="7" id="KW-1185">Reference proteome</keyword>
<name>W7TE87_9STRA</name>
<feature type="compositionally biased region" description="Low complexity" evidence="3">
    <location>
        <begin position="391"/>
        <end position="406"/>
    </location>
</feature>
<dbReference type="Pfam" id="PF01018">
    <property type="entry name" value="GTP1_OBG"/>
    <property type="match status" value="1"/>
</dbReference>
<dbReference type="SUPFAM" id="SSF52540">
    <property type="entry name" value="P-loop containing nucleoside triphosphate hydrolases"/>
    <property type="match status" value="1"/>
</dbReference>
<dbReference type="SUPFAM" id="SSF82051">
    <property type="entry name" value="Obg GTP-binding protein N-terminal domain"/>
    <property type="match status" value="1"/>
</dbReference>
<evidence type="ECO:0000256" key="3">
    <source>
        <dbReference type="SAM" id="MobiDB-lite"/>
    </source>
</evidence>